<comment type="caution">
    <text evidence="1">The sequence shown here is derived from an EMBL/GenBank/DDBJ whole genome shotgun (WGS) entry which is preliminary data.</text>
</comment>
<dbReference type="EMBL" id="JBBKAJ010000022">
    <property type="protein sequence ID" value="MEJ8635104.1"/>
    <property type="molecule type" value="Genomic_DNA"/>
</dbReference>
<name>A0ACC6PUN9_9ACTN</name>
<sequence length="224" mass="23406">MNDDLRIGDALRREADAHPVGPAPVDEVLRRGRSARSRRRAAVAGAATVTAALAVLAYAGVEGTHVSPSPAPPATAPTPSASTGRPGVRTLQPYEVAGIGHGVQMVLLPEGEQNYVVQDGDIQQAIATARQLPGNNIRPDSVSGGLSSGEGLVHGAFRTDSPPARIVIRVADKEYEAGVLSLRGEPDWGTYYAFPGAEVMQRGYAVTVYAADGSVLVQDRFNAT</sequence>
<evidence type="ECO:0000313" key="1">
    <source>
        <dbReference type="EMBL" id="MEJ8635104.1"/>
    </source>
</evidence>
<keyword evidence="2" id="KW-1185">Reference proteome</keyword>
<evidence type="ECO:0000313" key="2">
    <source>
        <dbReference type="Proteomes" id="UP001377168"/>
    </source>
</evidence>
<gene>
    <name evidence="1" type="ORF">WKI67_17100</name>
</gene>
<proteinExistence type="predicted"/>
<reference evidence="1" key="1">
    <citation type="submission" date="2024-03" db="EMBL/GenBank/DDBJ databases">
        <title>Novel Streptomyces species of biotechnological and ecological value are a feature of Machair soil.</title>
        <authorList>
            <person name="Prole J.R."/>
            <person name="Goodfellow M."/>
            <person name="Allenby N."/>
            <person name="Ward A.C."/>
        </authorList>
    </citation>
    <scope>NUCLEOTIDE SEQUENCE</scope>
    <source>
        <strain evidence="1">MS2.AVA.5</strain>
    </source>
</reference>
<protein>
    <submittedName>
        <fullName evidence="1">Uncharacterized protein</fullName>
    </submittedName>
</protein>
<organism evidence="1 2">
    <name type="scientific">Streptomyces achmelvichensis</name>
    <dbReference type="NCBI Taxonomy" id="3134111"/>
    <lineage>
        <taxon>Bacteria</taxon>
        <taxon>Bacillati</taxon>
        <taxon>Actinomycetota</taxon>
        <taxon>Actinomycetes</taxon>
        <taxon>Kitasatosporales</taxon>
        <taxon>Streptomycetaceae</taxon>
        <taxon>Streptomyces</taxon>
    </lineage>
</organism>
<dbReference type="Proteomes" id="UP001377168">
    <property type="component" value="Unassembled WGS sequence"/>
</dbReference>
<accession>A0ACC6PUN9</accession>